<dbReference type="HOGENOM" id="CLU_476376_0_0_6"/>
<dbReference type="GO" id="GO:0061503">
    <property type="term" value="F:tRNA threonylcarbamoyladenosine dehydratase"/>
    <property type="evidence" value="ECO:0007669"/>
    <property type="project" value="TreeGrafter"/>
</dbReference>
<organism evidence="2 3">
    <name type="scientific">Methylophaga frappieri (strain ATCC BAA-2434 / DSM 25690 / JAM7)</name>
    <dbReference type="NCBI Taxonomy" id="754477"/>
    <lineage>
        <taxon>Bacteria</taxon>
        <taxon>Pseudomonadati</taxon>
        <taxon>Pseudomonadota</taxon>
        <taxon>Gammaproteobacteria</taxon>
        <taxon>Thiotrichales</taxon>
        <taxon>Piscirickettsiaceae</taxon>
        <taxon>Methylophaga</taxon>
    </lineage>
</organism>
<dbReference type="SUPFAM" id="SSF54495">
    <property type="entry name" value="UBC-like"/>
    <property type="match status" value="1"/>
</dbReference>
<dbReference type="AlphaFoldDB" id="I1YLE7"/>
<dbReference type="Gene3D" id="3.40.50.720">
    <property type="entry name" value="NAD(P)-binding Rossmann-like Domain"/>
    <property type="match status" value="1"/>
</dbReference>
<proteinExistence type="predicted"/>
<dbReference type="GO" id="GO:0008641">
    <property type="term" value="F:ubiquitin-like modifier activating enzyme activity"/>
    <property type="evidence" value="ECO:0007669"/>
    <property type="project" value="InterPro"/>
</dbReference>
<dbReference type="Gene3D" id="3.10.110.10">
    <property type="entry name" value="Ubiquitin Conjugating Enzyme"/>
    <property type="match status" value="1"/>
</dbReference>
<dbReference type="Pfam" id="PF00899">
    <property type="entry name" value="ThiF"/>
    <property type="match status" value="1"/>
</dbReference>
<dbReference type="GO" id="GO:0061504">
    <property type="term" value="P:cyclic threonylcarbamoyladenosine biosynthetic process"/>
    <property type="evidence" value="ECO:0007669"/>
    <property type="project" value="TreeGrafter"/>
</dbReference>
<sequence>MWWLTEQSRLKKEREAIESLDAEWFQNPRWFVDKQLQLNLIFDINITRGSFSLNLTYHNTFPAGPPSIRPTDSETRLSGHQYGKGGELCLDIRNDNWTPDVTGSNMIESARRLLEAETESENGEAVHAPSAHDVPEIISLRSELKRFYVDPVARLVLNDDNLDRLPIEVGIEYRSGRSMIAHLLSIGGEAANTKPLLTPEALRKLCVVQNGTIYITNTSTTKLQGIKTLKQLWNILGDREGFRSDTNWSVLLKSSDSGLTLISHFKDDDDLMSFTTVLAPFDANRSGVNHATLKTKKVGIVGLGSLGSKIAISLARSGVRQFELVDGDVLHIGNLERHEGDWRDVGQHKVELIADRLQFIHRGVKSRTWRSAIGAQISSQEAANVSQALASCDLIIDASANPDVFNHVADLCIHHNRTLVWGAVYAGGIGGEIARSRVGKDPSPYDIRSAVNQYYKTIEEAPPIAAGRGYDGSIGQTELMQASDADVSVFSAHIVAFTLDSLMDTEPSSYDEHSYLIGLKRGWMFKGPFDTRPIVVNAPIRLPFCIGQDTGSESAFIQSLFQDLSSETEDTKRDS</sequence>
<dbReference type="OrthoDB" id="891532at2"/>
<gene>
    <name evidence="2" type="ordered locus">Q7C_2619</name>
</gene>
<evidence type="ECO:0000313" key="2">
    <source>
        <dbReference type="EMBL" id="AFJ03740.1"/>
    </source>
</evidence>
<protein>
    <submittedName>
        <fullName evidence="2">Dinucleotide-utilizing enzyme possibly involved in molybdopterin or thiamin biosynthesis</fullName>
    </submittedName>
</protein>
<dbReference type="SUPFAM" id="SSF69572">
    <property type="entry name" value="Activating enzymes of the ubiquitin-like proteins"/>
    <property type="match status" value="1"/>
</dbReference>
<dbReference type="CDD" id="cd00195">
    <property type="entry name" value="UBCc_UEV"/>
    <property type="match status" value="1"/>
</dbReference>
<reference evidence="2 3" key="1">
    <citation type="journal article" date="2012" name="J. Bacteriol.">
        <title>Complete genome sequences of Methylophaga sp. strain JAM1 and Methylophaga sp. strain JAM7.</title>
        <authorList>
            <person name="Villeneuve C."/>
            <person name="Martineau C."/>
            <person name="Mauffrey F."/>
            <person name="Villemur R."/>
        </authorList>
    </citation>
    <scope>NUCLEOTIDE SEQUENCE [LARGE SCALE GENOMIC DNA]</scope>
    <source>
        <strain evidence="2 3">JAM7</strain>
    </source>
</reference>
<dbReference type="PANTHER" id="PTHR43267">
    <property type="entry name" value="TRNA THREONYLCARBAMOYLADENOSINE DEHYDRATASE"/>
    <property type="match status" value="1"/>
</dbReference>
<accession>I1YLE7</accession>
<dbReference type="InterPro" id="IPR045886">
    <property type="entry name" value="ThiF/MoeB/HesA"/>
</dbReference>
<evidence type="ECO:0000313" key="3">
    <source>
        <dbReference type="Proteomes" id="UP000009145"/>
    </source>
</evidence>
<dbReference type="InterPro" id="IPR000594">
    <property type="entry name" value="ThiF_NAD_FAD-bd"/>
</dbReference>
<dbReference type="PANTHER" id="PTHR43267:SF1">
    <property type="entry name" value="TRNA THREONYLCARBAMOYLADENOSINE DEHYDRATASE"/>
    <property type="match status" value="1"/>
</dbReference>
<keyword evidence="3" id="KW-1185">Reference proteome</keyword>
<dbReference type="InterPro" id="IPR035985">
    <property type="entry name" value="Ubiquitin-activating_enz"/>
</dbReference>
<dbReference type="RefSeq" id="WP_014705158.1">
    <property type="nucleotide sequence ID" value="NC_017856.1"/>
</dbReference>
<dbReference type="KEGG" id="mec:Q7C_2619"/>
<dbReference type="EMBL" id="CP003380">
    <property type="protein sequence ID" value="AFJ03740.1"/>
    <property type="molecule type" value="Genomic_DNA"/>
</dbReference>
<feature type="domain" description="THIF-type NAD/FAD binding fold" evidence="1">
    <location>
        <begin position="291"/>
        <end position="426"/>
    </location>
</feature>
<evidence type="ECO:0000259" key="1">
    <source>
        <dbReference type="Pfam" id="PF00899"/>
    </source>
</evidence>
<dbReference type="STRING" id="754477.Q7C_2619"/>
<dbReference type="eggNOG" id="COG0476">
    <property type="taxonomic scope" value="Bacteria"/>
</dbReference>
<name>I1YLE7_METFJ</name>
<dbReference type="InterPro" id="IPR016135">
    <property type="entry name" value="UBQ-conjugating_enzyme/RWD"/>
</dbReference>
<dbReference type="Proteomes" id="UP000009145">
    <property type="component" value="Chromosome"/>
</dbReference>
<dbReference type="PATRIC" id="fig|754477.3.peg.2575"/>